<accession>U6ME92</accession>
<dbReference type="GeneID" id="25334507"/>
<dbReference type="Proteomes" id="UP000030763">
    <property type="component" value="Unassembled WGS sequence"/>
</dbReference>
<reference evidence="1" key="2">
    <citation type="submission" date="2013-10" db="EMBL/GenBank/DDBJ databases">
        <authorList>
            <person name="Aslett M."/>
        </authorList>
    </citation>
    <scope>NUCLEOTIDE SEQUENCE [LARGE SCALE GENOMIC DNA]</scope>
    <source>
        <strain evidence="1">Weybridge</strain>
    </source>
</reference>
<dbReference type="OrthoDB" id="365277at2759"/>
<organism evidence="1 2">
    <name type="scientific">Eimeria maxima</name>
    <name type="common">Coccidian parasite</name>
    <dbReference type="NCBI Taxonomy" id="5804"/>
    <lineage>
        <taxon>Eukaryota</taxon>
        <taxon>Sar</taxon>
        <taxon>Alveolata</taxon>
        <taxon>Apicomplexa</taxon>
        <taxon>Conoidasida</taxon>
        <taxon>Coccidia</taxon>
        <taxon>Eucoccidiorida</taxon>
        <taxon>Eimeriorina</taxon>
        <taxon>Eimeriidae</taxon>
        <taxon>Eimeria</taxon>
    </lineage>
</organism>
<dbReference type="EMBL" id="HG721142">
    <property type="protein sequence ID" value="CDJ59995.1"/>
    <property type="molecule type" value="Genomic_DNA"/>
</dbReference>
<gene>
    <name evidence="1" type="ORF">EMWEY_00005210</name>
</gene>
<name>U6ME92_EIMMA</name>
<keyword evidence="2" id="KW-1185">Reference proteome</keyword>
<sequence length="97" mass="11175">MLMKAKVINLRRVPPELQATARLSGDTAYWNEVFEPIVQDPQLLQRLQTTVICWASQDLSRFDGQHISSFLADSSSLLKGLDRHEYLNYALYLNNIH</sequence>
<proteinExistence type="predicted"/>
<dbReference type="AlphaFoldDB" id="U6ME92"/>
<evidence type="ECO:0000313" key="2">
    <source>
        <dbReference type="Proteomes" id="UP000030763"/>
    </source>
</evidence>
<evidence type="ECO:0000313" key="1">
    <source>
        <dbReference type="EMBL" id="CDJ59995.1"/>
    </source>
</evidence>
<dbReference type="RefSeq" id="XP_013336640.1">
    <property type="nucleotide sequence ID" value="XM_013481186.1"/>
</dbReference>
<protein>
    <submittedName>
        <fullName evidence="1">Uncharacterized protein</fullName>
    </submittedName>
</protein>
<dbReference type="VEuPathDB" id="ToxoDB:EMWEY_00005210"/>
<reference evidence="1" key="1">
    <citation type="submission" date="2013-10" db="EMBL/GenBank/DDBJ databases">
        <title>Genomic analysis of the causative agents of coccidiosis in chickens.</title>
        <authorList>
            <person name="Reid A.J."/>
            <person name="Blake D."/>
            <person name="Billington K."/>
            <person name="Browne H."/>
            <person name="Dunn M."/>
            <person name="Hung S."/>
            <person name="Kawahara F."/>
            <person name="Miranda-Saavedra D."/>
            <person name="Mourier T."/>
            <person name="Nagra H."/>
            <person name="Otto T.D."/>
            <person name="Rawlings N."/>
            <person name="Sanchez A."/>
            <person name="Sanders M."/>
            <person name="Subramaniam C."/>
            <person name="Tay Y."/>
            <person name="Dear P."/>
            <person name="Doerig C."/>
            <person name="Gruber A."/>
            <person name="Parkinson J."/>
            <person name="Shirley M."/>
            <person name="Wan K.L."/>
            <person name="Berriman M."/>
            <person name="Tomley F."/>
            <person name="Pain A."/>
        </authorList>
    </citation>
    <scope>NUCLEOTIDE SEQUENCE [LARGE SCALE GENOMIC DNA]</scope>
    <source>
        <strain evidence="1">Weybridge</strain>
    </source>
</reference>